<organism evidence="1 2">
    <name type="scientific">Mythimna loreyi</name>
    <dbReference type="NCBI Taxonomy" id="667449"/>
    <lineage>
        <taxon>Eukaryota</taxon>
        <taxon>Metazoa</taxon>
        <taxon>Ecdysozoa</taxon>
        <taxon>Arthropoda</taxon>
        <taxon>Hexapoda</taxon>
        <taxon>Insecta</taxon>
        <taxon>Pterygota</taxon>
        <taxon>Neoptera</taxon>
        <taxon>Endopterygota</taxon>
        <taxon>Lepidoptera</taxon>
        <taxon>Glossata</taxon>
        <taxon>Ditrysia</taxon>
        <taxon>Noctuoidea</taxon>
        <taxon>Noctuidae</taxon>
        <taxon>Noctuinae</taxon>
        <taxon>Hadenini</taxon>
        <taxon>Mythimna</taxon>
    </lineage>
</organism>
<name>A0ACC2QQ83_9NEOP</name>
<keyword evidence="2" id="KW-1185">Reference proteome</keyword>
<dbReference type="Proteomes" id="UP001231649">
    <property type="component" value="Chromosome 16"/>
</dbReference>
<sequence>MTDNEVQNNPSGDQPQEKTAKQLEKEAKKAAKLDKLKAKLDKKSATPAVQKDKPEKKVKETKESAVYTANTAPGDKKDITGAMPDAYSPQYVEAAWYAWWEKQGFFKPEYGRKSVLEPNPKGKFVMVIPPPNVTGTLHLGHALTNAVEDSLTRWHRMNGRTTLWNPGCDHAGIATQVVVEKKLWREQRKTRHDLGREEFIKKVWEWKEQKGGRIYEQLRSLGSSYDWSRVRFTMDPSMCRAVNEAFIRLHDAGDIYRANRLVNWSCTLKSAISDIEVDKIELTGRTMLSIPGYQQKVEFGVLVYFAYRTEDTNEEIVVATTRIETMLADVAVAVNPNDTRYKHLVGKHVVHPFVSRKLPIIADDYVDMNFGTGAVKISTAHDVNDYELGKRHNLPFISIFDDEGKMLPNCGAFTGMKRYDVRRSIVHALETPKLYKETKEHAMVVPLCSRSKDVVEPMLKPQWYIKCDKMAAEAIKAVKTGELKIIPDVHEKTWYHWMEGIRDWCISRQLWWGHRIPAYRVTLPEQDEAKDQELWVSAHTEEEALAKAAAKYNVPAADIQLVRDEDVLDTWFSSGLFPFSIFGWPDQTDDLQAFYPGTLLETGHDILFFWVARMVFFGQRLLGKLPFKEIYLHPMVRDAHGRKMSKSLGNVIDPVDVVKGVTLETLHEQLEDSNLEPKEVERAKQGQKQDYPNGIPECGTDALRFALCAMTQGRDLNLDILRVQGYRFFCNKLWNATKFALLYFPKDTVYEAHSPSLPSELSPMDRWMLSRLALAVNKVNAGFSTYDFPAATTHCYNLWLYDLCDVYLEYLKPVFASGTEVEKAAARRTLYTTLEFGLKLLSPFMPFVSEELFQRLPRKDSSCPSICVASYPTDADTPWRSEDLESDVDTVLKMVHLIRSTRSEYNLTNKQKTTAHLIIAEDLKVEVLKGLFRNLQSLANSELSDEKPPIGCSILTVSDKIEVHLVLKGLIDPQKELTKIEKKKEALSQTINKLQQAMAADDYSTKVPAEVQKTNSEKLAQAQGEIERLQAAMETLKLM</sequence>
<reference evidence="1" key="1">
    <citation type="submission" date="2023-03" db="EMBL/GenBank/DDBJ databases">
        <title>Chromosome-level genomes of two armyworms, Mythimna separata and Mythimna loreyi, provide insights into the biosynthesis and reception of sex pheromones.</title>
        <authorList>
            <person name="Zhao H."/>
        </authorList>
    </citation>
    <scope>NUCLEOTIDE SEQUENCE</scope>
    <source>
        <strain evidence="1">BeijingLab</strain>
    </source>
</reference>
<protein>
    <submittedName>
        <fullName evidence="1">Uncharacterized protein</fullName>
    </submittedName>
</protein>
<accession>A0ACC2QQ83</accession>
<dbReference type="EMBL" id="CM056792">
    <property type="protein sequence ID" value="KAJ8722306.1"/>
    <property type="molecule type" value="Genomic_DNA"/>
</dbReference>
<evidence type="ECO:0000313" key="2">
    <source>
        <dbReference type="Proteomes" id="UP001231649"/>
    </source>
</evidence>
<proteinExistence type="predicted"/>
<evidence type="ECO:0000313" key="1">
    <source>
        <dbReference type="EMBL" id="KAJ8722306.1"/>
    </source>
</evidence>
<gene>
    <name evidence="1" type="ORF">PYW08_004708</name>
</gene>
<comment type="caution">
    <text evidence="1">The sequence shown here is derived from an EMBL/GenBank/DDBJ whole genome shotgun (WGS) entry which is preliminary data.</text>
</comment>